<evidence type="ECO:0000313" key="3">
    <source>
        <dbReference type="Proteomes" id="UP000315010"/>
    </source>
</evidence>
<evidence type="ECO:0008006" key="4">
    <source>
        <dbReference type="Google" id="ProtNLM"/>
    </source>
</evidence>
<gene>
    <name evidence="2" type="ORF">CA13_65190</name>
</gene>
<dbReference type="AlphaFoldDB" id="A0A5C5ZD91"/>
<reference evidence="2 3" key="1">
    <citation type="submission" date="2019-02" db="EMBL/GenBank/DDBJ databases">
        <title>Deep-cultivation of Planctomycetes and their phenomic and genomic characterization uncovers novel biology.</title>
        <authorList>
            <person name="Wiegand S."/>
            <person name="Jogler M."/>
            <person name="Boedeker C."/>
            <person name="Pinto D."/>
            <person name="Vollmers J."/>
            <person name="Rivas-Marin E."/>
            <person name="Kohn T."/>
            <person name="Peeters S.H."/>
            <person name="Heuer A."/>
            <person name="Rast P."/>
            <person name="Oberbeckmann S."/>
            <person name="Bunk B."/>
            <person name="Jeske O."/>
            <person name="Meyerdierks A."/>
            <person name="Storesund J.E."/>
            <person name="Kallscheuer N."/>
            <person name="Luecker S."/>
            <person name="Lage O.M."/>
            <person name="Pohl T."/>
            <person name="Merkel B.J."/>
            <person name="Hornburger P."/>
            <person name="Mueller R.-W."/>
            <person name="Bruemmer F."/>
            <person name="Labrenz M."/>
            <person name="Spormann A.M."/>
            <person name="Op Den Camp H."/>
            <person name="Overmann J."/>
            <person name="Amann R."/>
            <person name="Jetten M.S.M."/>
            <person name="Mascher T."/>
            <person name="Medema M.H."/>
            <person name="Devos D.P."/>
            <person name="Kaster A.-K."/>
            <person name="Ovreas L."/>
            <person name="Rohde M."/>
            <person name="Galperin M.Y."/>
            <person name="Jogler C."/>
        </authorList>
    </citation>
    <scope>NUCLEOTIDE SEQUENCE [LARGE SCALE GENOMIC DNA]</scope>
    <source>
        <strain evidence="2 3">CA13</strain>
    </source>
</reference>
<keyword evidence="3" id="KW-1185">Reference proteome</keyword>
<keyword evidence="1" id="KW-0732">Signal</keyword>
<accession>A0A5C5ZD91</accession>
<evidence type="ECO:0000313" key="2">
    <source>
        <dbReference type="EMBL" id="TWT85037.1"/>
    </source>
</evidence>
<dbReference type="RefSeq" id="WP_146403031.1">
    <property type="nucleotide sequence ID" value="NZ_SJPJ01000001.1"/>
</dbReference>
<proteinExistence type="predicted"/>
<feature type="signal peptide" evidence="1">
    <location>
        <begin position="1"/>
        <end position="25"/>
    </location>
</feature>
<name>A0A5C5ZD91_9BACT</name>
<sequence precursor="true">MNRRFRSLLSTVLVMWLMSNLQADAAISYRIELSEGTGILQDVRPSVSGESLTANVILELDGDTTLANYSVSLGFDPTELSYVTGSETPPSPLSSLNALSLNITVPSQPEVDGIEAGTLGPTGASVGIYTIASLTFNILTPLGDATDVDLILFDDELLDGSFDQEFNLLVPVYGGASITAVAVPEPSTFSLGVACVVGTLTKRRRRRQSVRFRVA</sequence>
<protein>
    <recommendedName>
        <fullName evidence="4">PEP-CTERM protein-sorting domain-containing protein</fullName>
    </recommendedName>
</protein>
<comment type="caution">
    <text evidence="2">The sequence shown here is derived from an EMBL/GenBank/DDBJ whole genome shotgun (WGS) entry which is preliminary data.</text>
</comment>
<dbReference type="EMBL" id="SJPJ01000001">
    <property type="protein sequence ID" value="TWT85037.1"/>
    <property type="molecule type" value="Genomic_DNA"/>
</dbReference>
<feature type="chain" id="PRO_5022833431" description="PEP-CTERM protein-sorting domain-containing protein" evidence="1">
    <location>
        <begin position="26"/>
        <end position="215"/>
    </location>
</feature>
<dbReference type="Proteomes" id="UP000315010">
    <property type="component" value="Unassembled WGS sequence"/>
</dbReference>
<organism evidence="2 3">
    <name type="scientific">Novipirellula herctigrandis</name>
    <dbReference type="NCBI Taxonomy" id="2527986"/>
    <lineage>
        <taxon>Bacteria</taxon>
        <taxon>Pseudomonadati</taxon>
        <taxon>Planctomycetota</taxon>
        <taxon>Planctomycetia</taxon>
        <taxon>Pirellulales</taxon>
        <taxon>Pirellulaceae</taxon>
        <taxon>Novipirellula</taxon>
    </lineage>
</organism>
<evidence type="ECO:0000256" key="1">
    <source>
        <dbReference type="SAM" id="SignalP"/>
    </source>
</evidence>